<dbReference type="RefSeq" id="WP_182545927.1">
    <property type="nucleotide sequence ID" value="NZ_JACGWZ010000006.1"/>
</dbReference>
<dbReference type="AlphaFoldDB" id="A0A839DXN5"/>
<dbReference type="PANTHER" id="PTHR42781">
    <property type="entry name" value="SPERMIDINE/PUTRESCINE IMPORT ATP-BINDING PROTEIN POTA"/>
    <property type="match status" value="1"/>
</dbReference>
<dbReference type="PROSITE" id="PS50893">
    <property type="entry name" value="ABC_TRANSPORTER_2"/>
    <property type="match status" value="1"/>
</dbReference>
<proteinExistence type="predicted"/>
<organism evidence="8 9">
    <name type="scientific">Halosaccharopolyspora lacisalsi</name>
    <dbReference type="NCBI Taxonomy" id="1000566"/>
    <lineage>
        <taxon>Bacteria</taxon>
        <taxon>Bacillati</taxon>
        <taxon>Actinomycetota</taxon>
        <taxon>Actinomycetes</taxon>
        <taxon>Pseudonocardiales</taxon>
        <taxon>Pseudonocardiaceae</taxon>
        <taxon>Halosaccharopolyspora</taxon>
    </lineage>
</organism>
<evidence type="ECO:0000256" key="1">
    <source>
        <dbReference type="ARBA" id="ARBA00022448"/>
    </source>
</evidence>
<keyword evidence="4 8" id="KW-0067">ATP-binding</keyword>
<gene>
    <name evidence="8" type="ORF">FHX42_004101</name>
</gene>
<dbReference type="Proteomes" id="UP000569329">
    <property type="component" value="Unassembled WGS sequence"/>
</dbReference>
<dbReference type="Gene3D" id="2.40.50.100">
    <property type="match status" value="1"/>
</dbReference>
<dbReference type="InterPro" id="IPR005116">
    <property type="entry name" value="Transp-assoc_OB_typ1"/>
</dbReference>
<name>A0A839DXN5_9PSEU</name>
<accession>A0A839DXN5</accession>
<sequence length="363" mass="37790">MSAARLRAGITLRRAAFTLEVAFAVEPGEVLAIVGPNGAGKSTVLSALSGLVEPDHGSIELGDHRWFDAERAVSVATHRRGVGLLAQQPLLFPYLSALDNVAFGPRAGGVRKAAARARAHAWLEEVGAAELAARRPGGLSGGQAQRVALARALAADPDLLLLDEPLAALDVDAAPDMRGLLHRVLRGQRRPTVLVTHDVLDAVVLADRVLVLSEGGAVEQGVTREVLARPRTAFTARIAGLNLVGGTGGDSAVLAGDVAISGRVVEPIERDRPAAAVFAPSAVAVHRQPPHGSPRNAVRVRLTGLEPRGEDVVRLRAATRTFEAVLAADVTPAAAAELSLAVDDEVWFVVKATEVAIHPASDG</sequence>
<evidence type="ECO:0000313" key="9">
    <source>
        <dbReference type="Proteomes" id="UP000569329"/>
    </source>
</evidence>
<dbReference type="Pfam" id="PF00005">
    <property type="entry name" value="ABC_tran"/>
    <property type="match status" value="1"/>
</dbReference>
<evidence type="ECO:0000259" key="7">
    <source>
        <dbReference type="PROSITE" id="PS51866"/>
    </source>
</evidence>
<evidence type="ECO:0000256" key="4">
    <source>
        <dbReference type="ARBA" id="ARBA00022840"/>
    </source>
</evidence>
<comment type="caution">
    <text evidence="8">The sequence shown here is derived from an EMBL/GenBank/DDBJ whole genome shotgun (WGS) entry which is preliminary data.</text>
</comment>
<evidence type="ECO:0000259" key="6">
    <source>
        <dbReference type="PROSITE" id="PS50893"/>
    </source>
</evidence>
<dbReference type="PROSITE" id="PS51866">
    <property type="entry name" value="MOP"/>
    <property type="match status" value="1"/>
</dbReference>
<evidence type="ECO:0000256" key="5">
    <source>
        <dbReference type="PROSITE-ProRule" id="PRU01213"/>
    </source>
</evidence>
<evidence type="ECO:0000313" key="8">
    <source>
        <dbReference type="EMBL" id="MBA8826722.1"/>
    </source>
</evidence>
<feature type="domain" description="ABC transporter" evidence="6">
    <location>
        <begin position="1"/>
        <end position="239"/>
    </location>
</feature>
<dbReference type="InterPro" id="IPR017871">
    <property type="entry name" value="ABC_transporter-like_CS"/>
</dbReference>
<dbReference type="InterPro" id="IPR004606">
    <property type="entry name" value="Mop_domain"/>
</dbReference>
<dbReference type="InterPro" id="IPR003439">
    <property type="entry name" value="ABC_transporter-like_ATP-bd"/>
</dbReference>
<dbReference type="InterPro" id="IPR027417">
    <property type="entry name" value="P-loop_NTPase"/>
</dbReference>
<dbReference type="GO" id="GO:0016887">
    <property type="term" value="F:ATP hydrolysis activity"/>
    <property type="evidence" value="ECO:0007669"/>
    <property type="project" value="InterPro"/>
</dbReference>
<dbReference type="GO" id="GO:0005524">
    <property type="term" value="F:ATP binding"/>
    <property type="evidence" value="ECO:0007669"/>
    <property type="project" value="UniProtKB-KW"/>
</dbReference>
<keyword evidence="1" id="KW-0813">Transport</keyword>
<dbReference type="SUPFAM" id="SSF50331">
    <property type="entry name" value="MOP-like"/>
    <property type="match status" value="1"/>
</dbReference>
<dbReference type="PROSITE" id="PS00211">
    <property type="entry name" value="ABC_TRANSPORTER_1"/>
    <property type="match status" value="1"/>
</dbReference>
<dbReference type="Gene3D" id="3.40.50.300">
    <property type="entry name" value="P-loop containing nucleotide triphosphate hydrolases"/>
    <property type="match status" value="1"/>
</dbReference>
<keyword evidence="3" id="KW-0547">Nucleotide-binding</keyword>
<evidence type="ECO:0000256" key="3">
    <source>
        <dbReference type="ARBA" id="ARBA00022741"/>
    </source>
</evidence>
<dbReference type="InterPro" id="IPR008995">
    <property type="entry name" value="Mo/tungstate-bd_C_term_dom"/>
</dbReference>
<reference evidence="8 9" key="1">
    <citation type="submission" date="2020-07" db="EMBL/GenBank/DDBJ databases">
        <title>Sequencing the genomes of 1000 actinobacteria strains.</title>
        <authorList>
            <person name="Klenk H.-P."/>
        </authorList>
    </citation>
    <scope>NUCLEOTIDE SEQUENCE [LARGE SCALE GENOMIC DNA]</scope>
    <source>
        <strain evidence="8 9">DSM 45975</strain>
    </source>
</reference>
<keyword evidence="2 5" id="KW-0500">Molybdenum</keyword>
<dbReference type="SMART" id="SM00382">
    <property type="entry name" value="AAA"/>
    <property type="match status" value="1"/>
</dbReference>
<keyword evidence="9" id="KW-1185">Reference proteome</keyword>
<dbReference type="Pfam" id="PF03459">
    <property type="entry name" value="TOBE"/>
    <property type="match status" value="1"/>
</dbReference>
<feature type="domain" description="Mop" evidence="7">
    <location>
        <begin position="291"/>
        <end position="359"/>
    </location>
</feature>
<dbReference type="InterPro" id="IPR050093">
    <property type="entry name" value="ABC_SmlMolc_Importer"/>
</dbReference>
<dbReference type="EMBL" id="JACGWZ010000006">
    <property type="protein sequence ID" value="MBA8826722.1"/>
    <property type="molecule type" value="Genomic_DNA"/>
</dbReference>
<dbReference type="GO" id="GO:0015689">
    <property type="term" value="P:molybdate ion transport"/>
    <property type="evidence" value="ECO:0007669"/>
    <property type="project" value="InterPro"/>
</dbReference>
<protein>
    <submittedName>
        <fullName evidence="8">Molybdate transport system ATP-binding protein</fullName>
    </submittedName>
</protein>
<evidence type="ECO:0000256" key="2">
    <source>
        <dbReference type="ARBA" id="ARBA00022505"/>
    </source>
</evidence>
<dbReference type="InterPro" id="IPR003593">
    <property type="entry name" value="AAA+_ATPase"/>
</dbReference>
<dbReference type="PANTHER" id="PTHR42781:SF4">
    <property type="entry name" value="SPERMIDINE_PUTRESCINE IMPORT ATP-BINDING PROTEIN POTA"/>
    <property type="match status" value="1"/>
</dbReference>
<dbReference type="SUPFAM" id="SSF52540">
    <property type="entry name" value="P-loop containing nucleoside triphosphate hydrolases"/>
    <property type="match status" value="1"/>
</dbReference>